<keyword evidence="2" id="KW-0233">DNA recombination</keyword>
<dbReference type="CDD" id="cd00338">
    <property type="entry name" value="Ser_Recombinase"/>
    <property type="match status" value="1"/>
</dbReference>
<feature type="coiled-coil region" evidence="3">
    <location>
        <begin position="394"/>
        <end position="421"/>
    </location>
</feature>
<reference evidence="5 6" key="1">
    <citation type="journal article" date="2010" name="DNA Res.">
        <title>Genome sequence of Kitasatospora setae NBRC 14216T: an evolutionary snapshot of the family Streptomycetaceae.</title>
        <authorList>
            <person name="Ichikawa N."/>
            <person name="Oguchi A."/>
            <person name="Ikeda H."/>
            <person name="Ishikawa J."/>
            <person name="Kitani S."/>
            <person name="Watanabe Y."/>
            <person name="Nakamura S."/>
            <person name="Katano Y."/>
            <person name="Kishi E."/>
            <person name="Sasagawa M."/>
            <person name="Ankai A."/>
            <person name="Fukui S."/>
            <person name="Hashimoto Y."/>
            <person name="Kamata S."/>
            <person name="Otoguro M."/>
            <person name="Tanikawa S."/>
            <person name="Nihira T."/>
            <person name="Horinouchi S."/>
            <person name="Ohnishi Y."/>
            <person name="Hayakawa M."/>
            <person name="Kuzuyama T."/>
            <person name="Arisawa A."/>
            <person name="Nomoto F."/>
            <person name="Miura H."/>
            <person name="Takahashi Y."/>
            <person name="Fujita N."/>
        </authorList>
    </citation>
    <scope>NUCLEOTIDE SEQUENCE [LARGE SCALE GENOMIC DNA]</scope>
    <source>
        <strain evidence="6">ATCC 33774 / DSM 43861 / JCM 3304 / KCC A-0304 / NBRC 14216 / KM-6054</strain>
    </source>
</reference>
<dbReference type="Gene3D" id="3.40.50.1390">
    <property type="entry name" value="Resolvase, N-terminal catalytic domain"/>
    <property type="match status" value="1"/>
</dbReference>
<accession>E4NHK6</accession>
<keyword evidence="6" id="KW-1185">Reference proteome</keyword>
<dbReference type="GO" id="GO:0000150">
    <property type="term" value="F:DNA strand exchange activity"/>
    <property type="evidence" value="ECO:0007669"/>
    <property type="project" value="InterPro"/>
</dbReference>
<protein>
    <recommendedName>
        <fullName evidence="4">Resolvase/invertase-type recombinase catalytic domain-containing protein</fullName>
    </recommendedName>
</protein>
<feature type="domain" description="Resolvase/invertase-type recombinase catalytic" evidence="4">
    <location>
        <begin position="25"/>
        <end position="170"/>
    </location>
</feature>
<dbReference type="SUPFAM" id="SSF53041">
    <property type="entry name" value="Resolvase-like"/>
    <property type="match status" value="1"/>
</dbReference>
<keyword evidence="3" id="KW-0175">Coiled coil</keyword>
<dbReference type="InterPro" id="IPR050639">
    <property type="entry name" value="SSR_resolvase"/>
</dbReference>
<dbReference type="GO" id="GO:0003677">
    <property type="term" value="F:DNA binding"/>
    <property type="evidence" value="ECO:0007669"/>
    <property type="project" value="UniProtKB-KW"/>
</dbReference>
<dbReference type="Pfam" id="PF13408">
    <property type="entry name" value="Zn_ribbon_recom"/>
    <property type="match status" value="1"/>
</dbReference>
<dbReference type="SMART" id="SM00857">
    <property type="entry name" value="Resolvase"/>
    <property type="match status" value="1"/>
</dbReference>
<evidence type="ECO:0000256" key="1">
    <source>
        <dbReference type="ARBA" id="ARBA00023125"/>
    </source>
</evidence>
<proteinExistence type="predicted"/>
<dbReference type="AlphaFoldDB" id="E4NHK6"/>
<dbReference type="InterPro" id="IPR025827">
    <property type="entry name" value="Zn_ribbon_recom_dom"/>
</dbReference>
<organism evidence="5 6">
    <name type="scientific">Kitasatospora setae (strain ATCC 33774 / DSM 43861 / JCM 3304 / KCC A-0304 / NBRC 14216 / KM-6054)</name>
    <name type="common">Streptomyces setae</name>
    <dbReference type="NCBI Taxonomy" id="452652"/>
    <lineage>
        <taxon>Bacteria</taxon>
        <taxon>Bacillati</taxon>
        <taxon>Actinomycetota</taxon>
        <taxon>Actinomycetes</taxon>
        <taxon>Kitasatosporales</taxon>
        <taxon>Streptomycetaceae</taxon>
        <taxon>Kitasatospora</taxon>
    </lineage>
</organism>
<dbReference type="InterPro" id="IPR038109">
    <property type="entry name" value="DNA_bind_recomb_sf"/>
</dbReference>
<dbReference type="KEGG" id="ksk:KSE_52090"/>
<dbReference type="STRING" id="452652.KSE_52090"/>
<evidence type="ECO:0000259" key="4">
    <source>
        <dbReference type="SMART" id="SM00857"/>
    </source>
</evidence>
<dbReference type="Gene3D" id="3.90.1750.20">
    <property type="entry name" value="Putative Large Serine Recombinase, Chain B, Domain 2"/>
    <property type="match status" value="1"/>
</dbReference>
<dbReference type="HOGENOM" id="CLU_455461_0_0_11"/>
<dbReference type="PANTHER" id="PTHR30461">
    <property type="entry name" value="DNA-INVERTASE FROM LAMBDOID PROPHAGE"/>
    <property type="match status" value="1"/>
</dbReference>
<evidence type="ECO:0000313" key="6">
    <source>
        <dbReference type="Proteomes" id="UP000007076"/>
    </source>
</evidence>
<dbReference type="Proteomes" id="UP000007076">
    <property type="component" value="Chromosome"/>
</dbReference>
<dbReference type="Pfam" id="PF00239">
    <property type="entry name" value="Resolvase"/>
    <property type="match status" value="1"/>
</dbReference>
<dbReference type="InterPro" id="IPR006119">
    <property type="entry name" value="Resolv_N"/>
</dbReference>
<dbReference type="eggNOG" id="COG1961">
    <property type="taxonomic scope" value="Bacteria"/>
</dbReference>
<gene>
    <name evidence="5" type="ordered locus">KSE_52090</name>
</gene>
<dbReference type="InterPro" id="IPR036162">
    <property type="entry name" value="Resolvase-like_N_sf"/>
</dbReference>
<dbReference type="EMBL" id="AP010968">
    <property type="protein sequence ID" value="BAJ30986.1"/>
    <property type="molecule type" value="Genomic_DNA"/>
</dbReference>
<dbReference type="RefSeq" id="WP_014138284.1">
    <property type="nucleotide sequence ID" value="NC_016109.1"/>
</dbReference>
<evidence type="ECO:0000313" key="5">
    <source>
        <dbReference type="EMBL" id="BAJ30986.1"/>
    </source>
</evidence>
<keyword evidence="1" id="KW-0238">DNA-binding</keyword>
<name>E4NHK6_KITSK</name>
<evidence type="ECO:0000256" key="2">
    <source>
        <dbReference type="ARBA" id="ARBA00023172"/>
    </source>
</evidence>
<evidence type="ECO:0000256" key="3">
    <source>
        <dbReference type="SAM" id="Coils"/>
    </source>
</evidence>
<sequence length="599" mass="68358">MPHDYIAARAAAEAKAALPLKADIWVKYARKSSEGTERQSLSIPSQLQQIDSLFPALDYLDEPVTESKSAFHPGRKKFGWIIEQVEAGEITGIVSWHPNRLSRNPHDAATIVRLIAEDKLDLKFVTFSFEKTPEGLLLLEQILSQGRYESLRLARDVARGTTTKVEQGWYPGPVPLGYKTDGDRKRKGERTIVVDEFRMPIIERGLKHALTGNYTVAELHGLMASDWGLTTRKTEKRGSQPIGYLGVWGMLRNVFYTGHFLWKGELRRGKHKAVITLQQYERLQEIFRHTSYGDSRRKPSKRGYIKYSGLLTCLPCGRAITATEKRKYYPNTQREASYIYYHCSRGTRRTCTEHPISEPKLTDKILSDITGYRFMAEYRDLAFDLLIKDFQAKNQDRLKEVEGHKREVSKLEDEARTLTKMRTAGELDAEGFKIYYTECQQRILALKKIISREPELDWDKLVGSIKAIHFALGLEEAYTAADPAAQRRLLIELASTASLDRGKVHIEAKKWLRPLHAAYIPAEASYELDRTSDFGSPKAKSDSFRHRSLLWCARAKTVAYLVEEELRAGRSVHPDLELPDDLICRISKIRPEQTARGSA</sequence>
<dbReference type="PANTHER" id="PTHR30461:SF2">
    <property type="entry name" value="SERINE RECOMBINASE PINE-RELATED"/>
    <property type="match status" value="1"/>
</dbReference>